<keyword evidence="2" id="KW-0808">Transferase</keyword>
<comment type="caution">
    <text evidence="2">The sequence shown here is derived from an EMBL/GenBank/DDBJ whole genome shotgun (WGS) entry which is preliminary data.</text>
</comment>
<dbReference type="InterPro" id="IPR052519">
    <property type="entry name" value="Euk-type_GlcNAc_Kinase"/>
</dbReference>
<dbReference type="PANTHER" id="PTHR43190:SF3">
    <property type="entry name" value="N-ACETYL-D-GLUCOSAMINE KINASE"/>
    <property type="match status" value="1"/>
</dbReference>
<keyword evidence="2" id="KW-0418">Kinase</keyword>
<dbReference type="EMBL" id="JACIDR010000004">
    <property type="protein sequence ID" value="MBB3973993.1"/>
    <property type="molecule type" value="Genomic_DNA"/>
</dbReference>
<evidence type="ECO:0000313" key="3">
    <source>
        <dbReference type="Proteomes" id="UP000528964"/>
    </source>
</evidence>
<dbReference type="Pfam" id="PF01869">
    <property type="entry name" value="BcrAD_BadFG"/>
    <property type="match status" value="1"/>
</dbReference>
<organism evidence="2 3">
    <name type="scientific">Hansschlegelia beijingensis</name>
    <dbReference type="NCBI Taxonomy" id="1133344"/>
    <lineage>
        <taxon>Bacteria</taxon>
        <taxon>Pseudomonadati</taxon>
        <taxon>Pseudomonadota</taxon>
        <taxon>Alphaproteobacteria</taxon>
        <taxon>Hyphomicrobiales</taxon>
        <taxon>Methylopilaceae</taxon>
        <taxon>Hansschlegelia</taxon>
    </lineage>
</organism>
<dbReference type="CDD" id="cd24082">
    <property type="entry name" value="ASKHA_NBD_GspK-like"/>
    <property type="match status" value="1"/>
</dbReference>
<feature type="domain" description="ATPase BadF/BadG/BcrA/BcrD type" evidence="1">
    <location>
        <begin position="27"/>
        <end position="274"/>
    </location>
</feature>
<dbReference type="PANTHER" id="PTHR43190">
    <property type="entry name" value="N-ACETYL-D-GLUCOSAMINE KINASE"/>
    <property type="match status" value="1"/>
</dbReference>
<evidence type="ECO:0000259" key="1">
    <source>
        <dbReference type="Pfam" id="PF01869"/>
    </source>
</evidence>
<proteinExistence type="predicted"/>
<sequence>MSDSALTITPVGSEPAAGVAPEVLFMGLDAGGTRCRARIRDASGRLLGEGEAGPANARRGSRAAMDAMITAARAALVAGRLPGDGLSRVVAGAGLAGVSQKREMEAMRAEPHPFARLELATDFETACLGAHGGGDGGIVIVGTGSAAYARVAGAEFRFGGWGFEVGDDGGGAPLGREVVRHALRAADGLAPRGPLAEEALARLGGDQDAAVEWVGRAAPSDFGRLAPLVFAHAERDPEAARLRGECAAHVATLVLRLIACGAERVALVGGLSEAITPHLAGPARDRLVKPAADATEGALMLVRKSAP</sequence>
<gene>
    <name evidence="2" type="ORF">GGR24_002670</name>
</gene>
<dbReference type="GO" id="GO:0047931">
    <property type="term" value="F:glucosamine kinase activity"/>
    <property type="evidence" value="ECO:0007669"/>
    <property type="project" value="UniProtKB-EC"/>
</dbReference>
<dbReference type="InterPro" id="IPR043129">
    <property type="entry name" value="ATPase_NBD"/>
</dbReference>
<dbReference type="Proteomes" id="UP000528964">
    <property type="component" value="Unassembled WGS sequence"/>
</dbReference>
<dbReference type="AlphaFoldDB" id="A0A7W6D6F2"/>
<dbReference type="RefSeq" id="WP_183395853.1">
    <property type="nucleotide sequence ID" value="NZ_JACIDR010000004.1"/>
</dbReference>
<evidence type="ECO:0000313" key="2">
    <source>
        <dbReference type="EMBL" id="MBB3973993.1"/>
    </source>
</evidence>
<name>A0A7W6D6F2_9HYPH</name>
<protein>
    <submittedName>
        <fullName evidence="2">Glucosamine kinase</fullName>
        <ecNumber evidence="2">2.7.1.8</ecNumber>
    </submittedName>
</protein>
<dbReference type="EC" id="2.7.1.8" evidence="2"/>
<dbReference type="SUPFAM" id="SSF53067">
    <property type="entry name" value="Actin-like ATPase domain"/>
    <property type="match status" value="2"/>
</dbReference>
<accession>A0A7W6D6F2</accession>
<keyword evidence="3" id="KW-1185">Reference proteome</keyword>
<dbReference type="InterPro" id="IPR002731">
    <property type="entry name" value="ATPase_BadF"/>
</dbReference>
<dbReference type="Gene3D" id="3.30.420.40">
    <property type="match status" value="2"/>
</dbReference>
<reference evidence="2 3" key="1">
    <citation type="submission" date="2020-08" db="EMBL/GenBank/DDBJ databases">
        <title>Genomic Encyclopedia of Type Strains, Phase IV (KMG-IV): sequencing the most valuable type-strain genomes for metagenomic binning, comparative biology and taxonomic classification.</title>
        <authorList>
            <person name="Goeker M."/>
        </authorList>
    </citation>
    <scope>NUCLEOTIDE SEQUENCE [LARGE SCALE GENOMIC DNA]</scope>
    <source>
        <strain evidence="2 3">DSM 25481</strain>
    </source>
</reference>